<feature type="domain" description="TRAPPC10/Trs130 N-terminal" evidence="6">
    <location>
        <begin position="175"/>
        <end position="398"/>
    </location>
</feature>
<proteinExistence type="predicted"/>
<reference evidence="8 9" key="1">
    <citation type="submission" date="2022-12" db="EMBL/GenBank/DDBJ databases">
        <title>Genomic features and morphological characterization of a novel Knufia sp. strain isolated from spacecraft assembly facility.</title>
        <authorList>
            <person name="Teixeira M."/>
            <person name="Chander A.M."/>
            <person name="Stajich J.E."/>
            <person name="Venkateswaran K."/>
        </authorList>
    </citation>
    <scope>NUCLEOTIDE SEQUENCE [LARGE SCALE GENOMIC DNA]</scope>
    <source>
        <strain evidence="8 9">FJI-L2-BK-P2</strain>
    </source>
</reference>
<comment type="caution">
    <text evidence="8">The sequence shown here is derived from an EMBL/GenBank/DDBJ whole genome shotgun (WGS) entry which is preliminary data.</text>
</comment>
<dbReference type="Pfam" id="PF12584">
    <property type="entry name" value="TRAPPC10"/>
    <property type="match status" value="1"/>
</dbReference>
<dbReference type="InterPro" id="IPR055505">
    <property type="entry name" value="DUF7077"/>
</dbReference>
<comment type="subcellular location">
    <subcellularLocation>
        <location evidence="1">Golgi apparatus</location>
    </subcellularLocation>
</comment>
<dbReference type="PANTHER" id="PTHR13251">
    <property type="entry name" value="EPILEPSY HOLOPROSENCEPHALY CANDIDATE 1/TMEM1"/>
    <property type="match status" value="1"/>
</dbReference>
<dbReference type="InterPro" id="IPR056913">
    <property type="entry name" value="TRAPPC10/Trs130_N"/>
</dbReference>
<dbReference type="Pfam" id="PF23274">
    <property type="entry name" value="DUF7077"/>
    <property type="match status" value="1"/>
</dbReference>
<dbReference type="EMBL" id="JAKLMC020000032">
    <property type="protein sequence ID" value="KAK5949803.1"/>
    <property type="molecule type" value="Genomic_DNA"/>
</dbReference>
<dbReference type="GO" id="GO:0034498">
    <property type="term" value="P:early endosome to Golgi transport"/>
    <property type="evidence" value="ECO:0007669"/>
    <property type="project" value="TreeGrafter"/>
</dbReference>
<feature type="domain" description="DUF7077" evidence="7">
    <location>
        <begin position="878"/>
        <end position="995"/>
    </location>
</feature>
<organism evidence="8 9">
    <name type="scientific">Knufia fluminis</name>
    <dbReference type="NCBI Taxonomy" id="191047"/>
    <lineage>
        <taxon>Eukaryota</taxon>
        <taxon>Fungi</taxon>
        <taxon>Dikarya</taxon>
        <taxon>Ascomycota</taxon>
        <taxon>Pezizomycotina</taxon>
        <taxon>Eurotiomycetes</taxon>
        <taxon>Chaetothyriomycetidae</taxon>
        <taxon>Chaetothyriales</taxon>
        <taxon>Trichomeriaceae</taxon>
        <taxon>Knufia</taxon>
    </lineage>
</organism>
<evidence type="ECO:0000256" key="3">
    <source>
        <dbReference type="ARBA" id="ARBA00023034"/>
    </source>
</evidence>
<dbReference type="Pfam" id="PF24965">
    <property type="entry name" value="TRS130_4HB"/>
    <property type="match status" value="1"/>
</dbReference>
<dbReference type="GO" id="GO:0005829">
    <property type="term" value="C:cytosol"/>
    <property type="evidence" value="ECO:0007669"/>
    <property type="project" value="GOC"/>
</dbReference>
<keyword evidence="3" id="KW-0333">Golgi apparatus</keyword>
<evidence type="ECO:0000256" key="2">
    <source>
        <dbReference type="ARBA" id="ARBA00022448"/>
    </source>
</evidence>
<name>A0AAN8EA86_9EURO</name>
<protein>
    <submittedName>
        <fullName evidence="8">Uncharacterized protein</fullName>
    </submittedName>
</protein>
<dbReference type="GO" id="GO:0006891">
    <property type="term" value="P:intra-Golgi vesicle-mediated transport"/>
    <property type="evidence" value="ECO:0007669"/>
    <property type="project" value="TreeGrafter"/>
</dbReference>
<feature type="domain" description="TRAPPC10/Trs130 C-terminal" evidence="5">
    <location>
        <begin position="1215"/>
        <end position="1328"/>
    </location>
</feature>
<feature type="region of interest" description="Disordered" evidence="4">
    <location>
        <begin position="56"/>
        <end position="76"/>
    </location>
</feature>
<dbReference type="PANTHER" id="PTHR13251:SF3">
    <property type="entry name" value="TRAFFICKING PROTEIN PARTICLE COMPLEX SUBUNIT 10"/>
    <property type="match status" value="1"/>
</dbReference>
<evidence type="ECO:0000313" key="8">
    <source>
        <dbReference type="EMBL" id="KAK5949803.1"/>
    </source>
</evidence>
<sequence>MEAADGSTNSKVIVQFTDPSGLFNDVAPLLQNRLPLGNLHWKSPTRPLRSIEELDVSLDREQSPPQDGGATRRHQIPGLRQTPFVRIYLLRCDDKEKYKESARKDVKDWVKSLGFSTSGKSTTKGQERHDAYEYIILHVVLPGTAAASQPKSSKHISVEMADSTDSVNSKLKWTGKSTSTILDKLKADFSSSSKAPFERVAQIRLADPAKPSTTLSPLEIEEQWTNFIEKLKTAILQSFDARVAQYEEDIREREQQRSLPGWNFCTFFILKEGLARGFENVGLLEDALQIYEELDAGLDAVIQDQAKEDYSDAANALLPFASDLKDTIRAVLNQKDTNESDGDHDLALSLQAWTNAESKRFPWRLERRNYQQMILTNQVSALDFRIYIFIRQMQIMLRRAGMSVPPPRSKSANRQSGQRWDASILSEICERSIKFMNLAARNLRQDLFAAWGGREGLPDEELKIQQVVIDNIVASWKWSSLLQTLSECHIISSFSSLSARRSSEGNRELFSPHDVASSHVHMASNSTSTASSGVNRTDSSTKDIFDALRIVKGSKTDLVFWAAELFTMLRNIFLQLCRQTHLLPHLPRIAHSRSPDVDMSTAWTGILAPSLRSVLHTEESALGAYKLLTVCACQCYTTAGKSRASRQLLFDLASLEAHNENHEAAASWLDAVPGFLDGPPRTSTDRSMLRVYMDCLRKAGRHEELVQSLFLDIQSAIHDLSVQKFRTEMIEAASQGPVALPFDVVFAVDSVDNHISHDSSQDFYTLTVVLRILVPVKTMQNATAELKGQSRGQHSPAQLVLTSEVLEPIRESCMQLHLSGRTQTEGWYDAVSLTVTIGNITFKHDFQRTNVADADDRVFDPNCFVPPSIYIYPRNGAPQLQASHAPLVDLPQKRNVSIRLKWPSIDISEAQLRLKPATAGARLDIQSAHCVEGTNFEIKRIDDSHVLVFTNIQAEEETVFEIPYSLDDPSTLSMSIRAEMQYESSGGRCEYYDTLSFMTLLPIGVNVQDVFQKDATFSRFTFAPSRLVPISILDCKLEGTAGCEVNAPSWAEPVDAFPKQPVSWVVQMRTRSQASATDEKLVLTVSYNCVDEMLLDTIVHDFAHQATRSDGAHGSLLASALRPLASHLRNKLHTLWTEQDIELAALTSEVTMWTYEELGWDSILNIFAKHHREPMKKSLQEWHESRIKDPLNMDVDAAPMRTLRLLVDPPRTDMLVTTRIKVDDGVSCIVGQPILAKLCVASDVRANIDAEVTVEITGQTDSWLVGGQRKAAFMASRREFEGVVVLIPQKTGSLLLPGVEVKCRDAKDNGKSVAYEVDNLSSATVVDVRAGVGSTTVGLGDGEASEGYWLLDARRAETG</sequence>
<keyword evidence="2" id="KW-0813">Transport</keyword>
<evidence type="ECO:0000256" key="1">
    <source>
        <dbReference type="ARBA" id="ARBA00004555"/>
    </source>
</evidence>
<evidence type="ECO:0000259" key="7">
    <source>
        <dbReference type="Pfam" id="PF23274"/>
    </source>
</evidence>
<keyword evidence="9" id="KW-1185">Reference proteome</keyword>
<evidence type="ECO:0000259" key="6">
    <source>
        <dbReference type="Pfam" id="PF23036"/>
    </source>
</evidence>
<dbReference type="GO" id="GO:1990071">
    <property type="term" value="C:TRAPPII protein complex"/>
    <property type="evidence" value="ECO:0007669"/>
    <property type="project" value="InterPro"/>
</dbReference>
<evidence type="ECO:0000259" key="5">
    <source>
        <dbReference type="Pfam" id="PF12584"/>
    </source>
</evidence>
<gene>
    <name evidence="8" type="ORF">OHC33_009192</name>
</gene>
<dbReference type="InterPro" id="IPR045126">
    <property type="entry name" value="TRAPPC10/Trs130"/>
</dbReference>
<evidence type="ECO:0000313" key="9">
    <source>
        <dbReference type="Proteomes" id="UP001316803"/>
    </source>
</evidence>
<dbReference type="Pfam" id="PF23036">
    <property type="entry name" value="TRAPPC10_1st"/>
    <property type="match status" value="2"/>
</dbReference>
<dbReference type="InterPro" id="IPR022233">
    <property type="entry name" value="TRAPPC10/Trs130_C"/>
</dbReference>
<evidence type="ECO:0000256" key="4">
    <source>
        <dbReference type="SAM" id="MobiDB-lite"/>
    </source>
</evidence>
<feature type="domain" description="TRAPPC10/Trs130 N-terminal" evidence="6">
    <location>
        <begin position="9"/>
        <end position="113"/>
    </location>
</feature>
<dbReference type="Proteomes" id="UP001316803">
    <property type="component" value="Unassembled WGS sequence"/>
</dbReference>
<accession>A0AAN8EA86</accession>